<dbReference type="EMBL" id="BARU01008197">
    <property type="protein sequence ID" value="GAH38063.1"/>
    <property type="molecule type" value="Genomic_DNA"/>
</dbReference>
<protein>
    <submittedName>
        <fullName evidence="2">Uncharacterized protein</fullName>
    </submittedName>
</protein>
<keyword evidence="1" id="KW-1133">Transmembrane helix</keyword>
<name>X1GYI1_9ZZZZ</name>
<gene>
    <name evidence="2" type="ORF">S03H2_16076</name>
</gene>
<comment type="caution">
    <text evidence="2">The sequence shown here is derived from an EMBL/GenBank/DDBJ whole genome shotgun (WGS) entry which is preliminary data.</text>
</comment>
<organism evidence="2">
    <name type="scientific">marine sediment metagenome</name>
    <dbReference type="NCBI Taxonomy" id="412755"/>
    <lineage>
        <taxon>unclassified sequences</taxon>
        <taxon>metagenomes</taxon>
        <taxon>ecological metagenomes</taxon>
    </lineage>
</organism>
<feature type="non-terminal residue" evidence="2">
    <location>
        <position position="92"/>
    </location>
</feature>
<keyword evidence="1" id="KW-0812">Transmembrane</keyword>
<dbReference type="AlphaFoldDB" id="X1GYI1"/>
<sequence length="92" mass="10687">MKKRGIAFKLILFIMTGITLIFALIFGYNYLYSRRILLKNVEDNARYLALATTNRIDKILHSMEVATTNLATFLQQTAYDDKHRLLGLIRSF</sequence>
<reference evidence="2" key="1">
    <citation type="journal article" date="2014" name="Front. Microbiol.">
        <title>High frequency of phylogenetically diverse reductive dehalogenase-homologous genes in deep subseafloor sedimentary metagenomes.</title>
        <authorList>
            <person name="Kawai M."/>
            <person name="Futagami T."/>
            <person name="Toyoda A."/>
            <person name="Takaki Y."/>
            <person name="Nishi S."/>
            <person name="Hori S."/>
            <person name="Arai W."/>
            <person name="Tsubouchi T."/>
            <person name="Morono Y."/>
            <person name="Uchiyama I."/>
            <person name="Ito T."/>
            <person name="Fujiyama A."/>
            <person name="Inagaki F."/>
            <person name="Takami H."/>
        </authorList>
    </citation>
    <scope>NUCLEOTIDE SEQUENCE</scope>
    <source>
        <strain evidence="2">Expedition CK06-06</strain>
    </source>
</reference>
<keyword evidence="1" id="KW-0472">Membrane</keyword>
<evidence type="ECO:0000256" key="1">
    <source>
        <dbReference type="SAM" id="Phobius"/>
    </source>
</evidence>
<proteinExistence type="predicted"/>
<feature type="transmembrane region" description="Helical" evidence="1">
    <location>
        <begin position="6"/>
        <end position="31"/>
    </location>
</feature>
<evidence type="ECO:0000313" key="2">
    <source>
        <dbReference type="EMBL" id="GAH38063.1"/>
    </source>
</evidence>
<accession>X1GYI1</accession>